<dbReference type="Gene3D" id="3.40.960.10">
    <property type="entry name" value="VSR Endonuclease"/>
    <property type="match status" value="1"/>
</dbReference>
<sequence>MAVLRCGAQRAPARRARRADRSDPAIIGFCNKKFYDGELIPYTTSGAERPMIVVRTVEGNHMRQHRGGGRSNQREVDVIAGEVLPEYCRGVADTDIGVTTPYRLQADKATDALDQIEAHTIHKFQGRQKKVVILTTVLDETWRGKTGLRFVDDPQMINVAVSRAVQRFILVTNYDMLPTSRHIRDLVGYIRYHNPGEEVADSAVISIFDLLYTAYSERLRPLAARLKKELKYPSEDIIWTVLHDILAEQQYAHLTVSCQILLRNLLSDLSRLTPEQLAYVRNRASVDFVVYNRVTNQPLLAIEVDGFAFHENNPAQLKRDLVKNEILRAYQMPLLRLPTTGSREAQRIREALDHAEAHWARLSAR</sequence>
<dbReference type="GO" id="GO:0005524">
    <property type="term" value="F:ATP binding"/>
    <property type="evidence" value="ECO:0007669"/>
    <property type="project" value="UniProtKB-KW"/>
</dbReference>
<keyword evidence="4" id="KW-0067">ATP-binding</keyword>
<dbReference type="InterPro" id="IPR050534">
    <property type="entry name" value="Coronavir_polyprotein_1ab"/>
</dbReference>
<dbReference type="SUPFAM" id="SSF52540">
    <property type="entry name" value="P-loop containing nucleoside triphosphate hydrolases"/>
    <property type="match status" value="1"/>
</dbReference>
<feature type="domain" description="DNA2/NAM7 helicase-like C-terminal" evidence="6">
    <location>
        <begin position="21"/>
        <end position="173"/>
    </location>
</feature>
<dbReference type="Pfam" id="PF13087">
    <property type="entry name" value="AAA_12"/>
    <property type="match status" value="1"/>
</dbReference>
<dbReference type="EMBL" id="JACHIW010000001">
    <property type="protein sequence ID" value="MBB5157158.1"/>
    <property type="molecule type" value="Genomic_DNA"/>
</dbReference>
<dbReference type="AlphaFoldDB" id="A0A840QEN9"/>
<dbReference type="InterPro" id="IPR047187">
    <property type="entry name" value="SF1_C_Upf1"/>
</dbReference>
<reference evidence="7 8" key="1">
    <citation type="submission" date="2020-08" db="EMBL/GenBank/DDBJ databases">
        <title>Sequencing the genomes of 1000 actinobacteria strains.</title>
        <authorList>
            <person name="Klenk H.-P."/>
        </authorList>
    </citation>
    <scope>NUCLEOTIDE SEQUENCE [LARGE SCALE GENOMIC DNA]</scope>
    <source>
        <strain evidence="7 8">DSM 45584</strain>
    </source>
</reference>
<dbReference type="PANTHER" id="PTHR43788:SF8">
    <property type="entry name" value="DNA-BINDING PROTEIN SMUBP-2"/>
    <property type="match status" value="1"/>
</dbReference>
<protein>
    <recommendedName>
        <fullName evidence="9">DUF2726 domain-containing protein</fullName>
    </recommendedName>
</protein>
<organism evidence="7 8">
    <name type="scientific">Saccharopolyspora phatthalungensis</name>
    <dbReference type="NCBI Taxonomy" id="664693"/>
    <lineage>
        <taxon>Bacteria</taxon>
        <taxon>Bacillati</taxon>
        <taxon>Actinomycetota</taxon>
        <taxon>Actinomycetes</taxon>
        <taxon>Pseudonocardiales</taxon>
        <taxon>Pseudonocardiaceae</taxon>
        <taxon>Saccharopolyspora</taxon>
    </lineage>
</organism>
<proteinExistence type="predicted"/>
<keyword evidence="3" id="KW-0347">Helicase</keyword>
<evidence type="ECO:0000259" key="5">
    <source>
        <dbReference type="Pfam" id="PF10881"/>
    </source>
</evidence>
<evidence type="ECO:0000259" key="6">
    <source>
        <dbReference type="Pfam" id="PF13087"/>
    </source>
</evidence>
<dbReference type="InterPro" id="IPR041679">
    <property type="entry name" value="DNA2/NAM7-like_C"/>
</dbReference>
<evidence type="ECO:0000256" key="3">
    <source>
        <dbReference type="ARBA" id="ARBA00022806"/>
    </source>
</evidence>
<accession>A0A840QEN9</accession>
<feature type="domain" description="DUF2726" evidence="5">
    <location>
        <begin position="228"/>
        <end position="353"/>
    </location>
</feature>
<dbReference type="PANTHER" id="PTHR43788">
    <property type="entry name" value="DNA2/NAM7 HELICASE FAMILY MEMBER"/>
    <property type="match status" value="1"/>
</dbReference>
<keyword evidence="1" id="KW-0547">Nucleotide-binding</keyword>
<name>A0A840QEN9_9PSEU</name>
<comment type="caution">
    <text evidence="7">The sequence shown here is derived from an EMBL/GenBank/DDBJ whole genome shotgun (WGS) entry which is preliminary data.</text>
</comment>
<evidence type="ECO:0000256" key="2">
    <source>
        <dbReference type="ARBA" id="ARBA00022801"/>
    </source>
</evidence>
<dbReference type="GO" id="GO:0016787">
    <property type="term" value="F:hydrolase activity"/>
    <property type="evidence" value="ECO:0007669"/>
    <property type="project" value="UniProtKB-KW"/>
</dbReference>
<dbReference type="Proteomes" id="UP000584374">
    <property type="component" value="Unassembled WGS sequence"/>
</dbReference>
<gene>
    <name evidence="7" type="ORF">BJ970_004692</name>
</gene>
<evidence type="ECO:0000256" key="4">
    <source>
        <dbReference type="ARBA" id="ARBA00022840"/>
    </source>
</evidence>
<dbReference type="InterPro" id="IPR024402">
    <property type="entry name" value="DUF2726"/>
</dbReference>
<evidence type="ECO:0000313" key="8">
    <source>
        <dbReference type="Proteomes" id="UP000584374"/>
    </source>
</evidence>
<dbReference type="InterPro" id="IPR027417">
    <property type="entry name" value="P-loop_NTPase"/>
</dbReference>
<keyword evidence="8" id="KW-1185">Reference proteome</keyword>
<dbReference type="CDD" id="cd18808">
    <property type="entry name" value="SF1_C_Upf1"/>
    <property type="match status" value="1"/>
</dbReference>
<evidence type="ECO:0000313" key="7">
    <source>
        <dbReference type="EMBL" id="MBB5157158.1"/>
    </source>
</evidence>
<dbReference type="Gene3D" id="3.40.50.300">
    <property type="entry name" value="P-loop containing nucleotide triphosphate hydrolases"/>
    <property type="match status" value="1"/>
</dbReference>
<keyword evidence="2" id="KW-0378">Hydrolase</keyword>
<evidence type="ECO:0008006" key="9">
    <source>
        <dbReference type="Google" id="ProtNLM"/>
    </source>
</evidence>
<dbReference type="Pfam" id="PF10881">
    <property type="entry name" value="DUF2726"/>
    <property type="match status" value="1"/>
</dbReference>
<dbReference type="GO" id="GO:0043139">
    <property type="term" value="F:5'-3' DNA helicase activity"/>
    <property type="evidence" value="ECO:0007669"/>
    <property type="project" value="TreeGrafter"/>
</dbReference>
<evidence type="ECO:0000256" key="1">
    <source>
        <dbReference type="ARBA" id="ARBA00022741"/>
    </source>
</evidence>